<organism evidence="3 4">
    <name type="scientific">Colletotrichum godetiae</name>
    <dbReference type="NCBI Taxonomy" id="1209918"/>
    <lineage>
        <taxon>Eukaryota</taxon>
        <taxon>Fungi</taxon>
        <taxon>Dikarya</taxon>
        <taxon>Ascomycota</taxon>
        <taxon>Pezizomycotina</taxon>
        <taxon>Sordariomycetes</taxon>
        <taxon>Hypocreomycetidae</taxon>
        <taxon>Glomerellales</taxon>
        <taxon>Glomerellaceae</taxon>
        <taxon>Colletotrichum</taxon>
        <taxon>Colletotrichum acutatum species complex</taxon>
    </lineage>
</organism>
<evidence type="ECO:0000256" key="1">
    <source>
        <dbReference type="SAM" id="MobiDB-lite"/>
    </source>
</evidence>
<evidence type="ECO:0000256" key="2">
    <source>
        <dbReference type="SAM" id="Phobius"/>
    </source>
</evidence>
<feature type="compositionally biased region" description="Polar residues" evidence="1">
    <location>
        <begin position="15"/>
        <end position="32"/>
    </location>
</feature>
<comment type="caution">
    <text evidence="3">The sequence shown here is derived from an EMBL/GenBank/DDBJ whole genome shotgun (WGS) entry which is preliminary data.</text>
</comment>
<dbReference type="RefSeq" id="XP_060427388.1">
    <property type="nucleotide sequence ID" value="XM_060575352.1"/>
</dbReference>
<feature type="transmembrane region" description="Helical" evidence="2">
    <location>
        <begin position="187"/>
        <end position="210"/>
    </location>
</feature>
<keyword evidence="2" id="KW-0812">Transmembrane</keyword>
<sequence length="240" mass="27243">MPRSLPRHREDLASKDNSPGTCKASNSQQNQGARPDHHFLLLCIPFMRWGTRAHQPDVCGIRSDQNFFRLLRASYDANRSGYPWSWLKKVKFINFVKFELLRNELVNISDSAFLPIGPGFECERLDTEPIIGFNLMMHLFENPDRADIFPVLFKRIPRKMRKQLQPCPIRGGSTGWGIQFVESLNELYVFLFGCVGFLVCLGISVTWTVIHDDIQGGFAIGGFVLAFILFCGGVLHSYAA</sequence>
<dbReference type="AlphaFoldDB" id="A0AAJ0AHH9"/>
<protein>
    <submittedName>
        <fullName evidence="3">Uncharacterized protein</fullName>
    </submittedName>
</protein>
<keyword evidence="4" id="KW-1185">Reference proteome</keyword>
<feature type="region of interest" description="Disordered" evidence="1">
    <location>
        <begin position="1"/>
        <end position="33"/>
    </location>
</feature>
<dbReference type="Proteomes" id="UP001224890">
    <property type="component" value="Unassembled WGS sequence"/>
</dbReference>
<reference evidence="3" key="1">
    <citation type="submission" date="2021-06" db="EMBL/GenBank/DDBJ databases">
        <title>Comparative genomics, transcriptomics and evolutionary studies reveal genomic signatures of adaptation to plant cell wall in hemibiotrophic fungi.</title>
        <authorList>
            <consortium name="DOE Joint Genome Institute"/>
            <person name="Baroncelli R."/>
            <person name="Diaz J.F."/>
            <person name="Benocci T."/>
            <person name="Peng M."/>
            <person name="Battaglia E."/>
            <person name="Haridas S."/>
            <person name="Andreopoulos W."/>
            <person name="Labutti K."/>
            <person name="Pangilinan J."/>
            <person name="Floch G.L."/>
            <person name="Makela M.R."/>
            <person name="Henrissat B."/>
            <person name="Grigoriev I.V."/>
            <person name="Crouch J.A."/>
            <person name="De Vries R.P."/>
            <person name="Sukno S.A."/>
            <person name="Thon M.R."/>
        </authorList>
    </citation>
    <scope>NUCLEOTIDE SEQUENCE</scope>
    <source>
        <strain evidence="3">CBS 193.32</strain>
    </source>
</reference>
<evidence type="ECO:0000313" key="3">
    <source>
        <dbReference type="EMBL" id="KAK1673385.1"/>
    </source>
</evidence>
<dbReference type="GeneID" id="85459878"/>
<proteinExistence type="predicted"/>
<keyword evidence="2" id="KW-0472">Membrane</keyword>
<gene>
    <name evidence="3" type="ORF">BDP55DRAFT_670079</name>
</gene>
<feature type="transmembrane region" description="Helical" evidence="2">
    <location>
        <begin position="216"/>
        <end position="239"/>
    </location>
</feature>
<accession>A0AAJ0AHH9</accession>
<name>A0AAJ0AHH9_9PEZI</name>
<keyword evidence="2" id="KW-1133">Transmembrane helix</keyword>
<evidence type="ECO:0000313" key="4">
    <source>
        <dbReference type="Proteomes" id="UP001224890"/>
    </source>
</evidence>
<dbReference type="EMBL" id="JAHMHR010000031">
    <property type="protein sequence ID" value="KAK1673385.1"/>
    <property type="molecule type" value="Genomic_DNA"/>
</dbReference>